<protein>
    <submittedName>
        <fullName evidence="4">Mast cell-expressed membrane protein 1</fullName>
    </submittedName>
</protein>
<dbReference type="RefSeq" id="XP_007460806.1">
    <property type="nucleotide sequence ID" value="XM_007460744.1"/>
</dbReference>
<organism evidence="3 4">
    <name type="scientific">Lipotes vexillifer</name>
    <name type="common">Yangtze river dolphin</name>
    <dbReference type="NCBI Taxonomy" id="118797"/>
    <lineage>
        <taxon>Eukaryota</taxon>
        <taxon>Metazoa</taxon>
        <taxon>Chordata</taxon>
        <taxon>Craniata</taxon>
        <taxon>Vertebrata</taxon>
        <taxon>Euteleostomi</taxon>
        <taxon>Mammalia</taxon>
        <taxon>Eutheria</taxon>
        <taxon>Laurasiatheria</taxon>
        <taxon>Artiodactyla</taxon>
        <taxon>Whippomorpha</taxon>
        <taxon>Cetacea</taxon>
        <taxon>Odontoceti</taxon>
        <taxon>Lipotidae</taxon>
        <taxon>Lipotes</taxon>
    </lineage>
</organism>
<feature type="region of interest" description="Disordered" evidence="1">
    <location>
        <begin position="90"/>
        <end position="140"/>
    </location>
</feature>
<dbReference type="OrthoDB" id="9837482at2759"/>
<dbReference type="FunCoup" id="A0A340XH70">
    <property type="interactions" value="18"/>
</dbReference>
<dbReference type="InterPro" id="IPR038818">
    <property type="entry name" value="MCEMP1"/>
</dbReference>
<dbReference type="KEGG" id="lve:103080317"/>
<dbReference type="GeneID" id="103080317"/>
<proteinExistence type="predicted"/>
<accession>A0A340XH70</accession>
<keyword evidence="2" id="KW-0472">Membrane</keyword>
<keyword evidence="2" id="KW-0812">Transmembrane</keyword>
<evidence type="ECO:0000313" key="4">
    <source>
        <dbReference type="RefSeq" id="XP_007460806.1"/>
    </source>
</evidence>
<reference evidence="4" key="1">
    <citation type="submission" date="2025-08" db="UniProtKB">
        <authorList>
            <consortium name="RefSeq"/>
        </authorList>
    </citation>
    <scope>IDENTIFICATION</scope>
</reference>
<evidence type="ECO:0000256" key="2">
    <source>
        <dbReference type="SAM" id="Phobius"/>
    </source>
</evidence>
<feature type="transmembrane region" description="Helical" evidence="2">
    <location>
        <begin position="153"/>
        <end position="172"/>
    </location>
</feature>
<gene>
    <name evidence="4" type="primary">LOC103080317</name>
</gene>
<evidence type="ECO:0000256" key="1">
    <source>
        <dbReference type="SAM" id="MobiDB-lite"/>
    </source>
</evidence>
<feature type="region of interest" description="Disordered" evidence="1">
    <location>
        <begin position="285"/>
        <end position="310"/>
    </location>
</feature>
<dbReference type="STRING" id="118797.A0A340XH70"/>
<keyword evidence="3" id="KW-1185">Reference proteome</keyword>
<keyword evidence="2" id="KW-1133">Transmembrane helix</keyword>
<dbReference type="PANTHER" id="PTHR37856">
    <property type="entry name" value="MAST CELL-EXPRESSED MEMBRANE PROTEIN 1"/>
    <property type="match status" value="1"/>
</dbReference>
<name>A0A340XH70_LIPVE</name>
<dbReference type="PANTHER" id="PTHR37856:SF1">
    <property type="entry name" value="MAST CELL-EXPRESSED MEMBRANE PROTEIN 1"/>
    <property type="match status" value="1"/>
</dbReference>
<dbReference type="CTD" id="199675"/>
<evidence type="ECO:0000313" key="3">
    <source>
        <dbReference type="Proteomes" id="UP000265300"/>
    </source>
</evidence>
<dbReference type="InParanoid" id="A0A340XH70"/>
<sequence>MERGGARGPGPTIVPLYLDPKKSLFRGLSSNTVSLLSQSADFDRGLEEVELLSVELRRGTRAAERQIGRLGTAEAEESSTNQEIKMQAAAFKNKKRRSPANEGADDPAYENITFKTQHQPKGGHSPPENKAQSKPASDPAQVPHWLPKAMMSLYVLLALSLLLIILSALVLVKNSEMSQELLVLRSELHNVSLSVGECQDKERKRWNDVKQGIDTVTSKVHEGNQKLRTLATVSSINEIKTTLQEILQMLKMPNPKLVPTDMRMDPKTSGHVRMDICVSLRQGRTDTRAPGRPLSGITERAPPVPPRRLRTPGLLRRRKATRPNRLPQVPPRVQAYPVSRLAVSG</sequence>
<dbReference type="Proteomes" id="UP000265300">
    <property type="component" value="Unplaced"/>
</dbReference>
<dbReference type="AlphaFoldDB" id="A0A340XH70"/>